<reference evidence="3" key="1">
    <citation type="submission" date="2022-07" db="EMBL/GenBank/DDBJ databases">
        <title>Fungi with potential for degradation of polypropylene.</title>
        <authorList>
            <person name="Gostincar C."/>
        </authorList>
    </citation>
    <scope>NUCLEOTIDE SEQUENCE</scope>
    <source>
        <strain evidence="3">EXF-13308</strain>
    </source>
</reference>
<name>A0AA38VRW5_9PEZI</name>
<dbReference type="AlphaFoldDB" id="A0AA38VRW5"/>
<accession>A0AA38VRW5</accession>
<comment type="caution">
    <text evidence="3">The sequence shown here is derived from an EMBL/GenBank/DDBJ whole genome shotgun (WGS) entry which is preliminary data.</text>
</comment>
<dbReference type="InterPro" id="IPR052557">
    <property type="entry name" value="CAP/Cytokinesis_protein"/>
</dbReference>
<dbReference type="GO" id="GO:0005737">
    <property type="term" value="C:cytoplasm"/>
    <property type="evidence" value="ECO:0007669"/>
    <property type="project" value="TreeGrafter"/>
</dbReference>
<feature type="compositionally biased region" description="Low complexity" evidence="1">
    <location>
        <begin position="150"/>
        <end position="169"/>
    </location>
</feature>
<feature type="compositionally biased region" description="Pro residues" evidence="1">
    <location>
        <begin position="71"/>
        <end position="86"/>
    </location>
</feature>
<dbReference type="Gene3D" id="3.10.620.30">
    <property type="match status" value="1"/>
</dbReference>
<evidence type="ECO:0000313" key="3">
    <source>
        <dbReference type="EMBL" id="KAJ9149102.1"/>
    </source>
</evidence>
<organism evidence="3 4">
    <name type="scientific">Pleurostoma richardsiae</name>
    <dbReference type="NCBI Taxonomy" id="41990"/>
    <lineage>
        <taxon>Eukaryota</taxon>
        <taxon>Fungi</taxon>
        <taxon>Dikarya</taxon>
        <taxon>Ascomycota</taxon>
        <taxon>Pezizomycotina</taxon>
        <taxon>Sordariomycetes</taxon>
        <taxon>Sordariomycetidae</taxon>
        <taxon>Calosphaeriales</taxon>
        <taxon>Pleurostomataceae</taxon>
        <taxon>Pleurostoma</taxon>
    </lineage>
</organism>
<dbReference type="EMBL" id="JANBVO010000011">
    <property type="protein sequence ID" value="KAJ9149102.1"/>
    <property type="molecule type" value="Genomic_DNA"/>
</dbReference>
<feature type="compositionally biased region" description="Pro residues" evidence="1">
    <location>
        <begin position="99"/>
        <end position="112"/>
    </location>
</feature>
<feature type="compositionally biased region" description="Polar residues" evidence="1">
    <location>
        <begin position="137"/>
        <end position="149"/>
    </location>
</feature>
<feature type="domain" description="Transglutaminase-like" evidence="2">
    <location>
        <begin position="362"/>
        <end position="470"/>
    </location>
</feature>
<feature type="compositionally biased region" description="Pro residues" evidence="1">
    <location>
        <begin position="27"/>
        <end position="56"/>
    </location>
</feature>
<evidence type="ECO:0000313" key="4">
    <source>
        <dbReference type="Proteomes" id="UP001174694"/>
    </source>
</evidence>
<gene>
    <name evidence="3" type="ORF">NKR23_g4528</name>
</gene>
<sequence>MAETEEPQFTTLAERIAALNKQKNFNAPPPSTAGKRAPPPPPTTRPASQPPQPSPVLRPHTGTPAPEKNPGIPPRPTKSIAPPPLPRRTSAQYDEGISPPLPSRNLAPPPLPSRRSSEQARSPALPPRQPSSQSLSVRRNSNSSEISHVSTVSNLSLNHNLSSTTSRTSFDGQPTRKLPPAFDQAKLPPLPPTKRELEIQAKEKAAQEAAARVIKAAPLVSSKSAPVVPRIENGRPALPPRLPTRPARSPAIEEADETPPALPRRLPPPPASYVHPVPQVDGKTAKGTPAADAPPPLPLASRPSLSQIEAVSTRAHAPAGETCLVCRDFSAPDSVAAQYPSASLPRQDPVGYLAQVLCGPFPSPTDKARAVFTWCHHNIAYDVEGFFGGCITRGSPSETIFAGKAVCEGYARVYESIAVRAGLECIVIGGHGKGYGFTPLRKGEPAPPRNATGHAWNAVRIDGGEWKLIDACWGAGSVGNRQYTKHFKPEMFTLSNELFGLKHFPEDARYFFRGDGRTPSWEEYIVGPVQGEVATWYNNANEEGLSEFTFTPREKHIPVHGGEATVRFQFSKVCEHWSSEKNGKGAQMLFMLKIYGVDGRREDLVPLDHDGFWWWADVPARELGAPGQKVSLFGLDTLDGRSARGVGKEEFLRKKGRCGMSWVGIAAWELV</sequence>
<feature type="region of interest" description="Disordered" evidence="1">
    <location>
        <begin position="1"/>
        <end position="210"/>
    </location>
</feature>
<proteinExistence type="predicted"/>
<evidence type="ECO:0000256" key="1">
    <source>
        <dbReference type="SAM" id="MobiDB-lite"/>
    </source>
</evidence>
<feature type="region of interest" description="Disordered" evidence="1">
    <location>
        <begin position="229"/>
        <end position="302"/>
    </location>
</feature>
<keyword evidence="4" id="KW-1185">Reference proteome</keyword>
<feature type="compositionally biased region" description="Basic and acidic residues" evidence="1">
    <location>
        <begin position="193"/>
        <end position="206"/>
    </location>
</feature>
<dbReference type="InterPro" id="IPR002931">
    <property type="entry name" value="Transglutaminase-like"/>
</dbReference>
<dbReference type="Proteomes" id="UP001174694">
    <property type="component" value="Unassembled WGS sequence"/>
</dbReference>
<dbReference type="PANTHER" id="PTHR46333:SF5">
    <property type="entry name" value="TRANSGLUTAMINASE-LIKE DOMAIN-CONTAINING PROTEIN"/>
    <property type="match status" value="1"/>
</dbReference>
<feature type="compositionally biased region" description="Pro residues" evidence="1">
    <location>
        <begin position="260"/>
        <end position="271"/>
    </location>
</feature>
<dbReference type="PANTHER" id="PTHR46333">
    <property type="entry name" value="CYTOKINESIS PROTEIN 3"/>
    <property type="match status" value="1"/>
</dbReference>
<dbReference type="Pfam" id="PF01841">
    <property type="entry name" value="Transglut_core"/>
    <property type="match status" value="1"/>
</dbReference>
<protein>
    <submittedName>
        <fullName evidence="3">Kyphoscoliosis peptidase</fullName>
    </submittedName>
</protein>
<dbReference type="InterPro" id="IPR038765">
    <property type="entry name" value="Papain-like_cys_pep_sf"/>
</dbReference>
<dbReference type="SUPFAM" id="SSF54001">
    <property type="entry name" value="Cysteine proteinases"/>
    <property type="match status" value="1"/>
</dbReference>
<evidence type="ECO:0000259" key="2">
    <source>
        <dbReference type="Pfam" id="PF01841"/>
    </source>
</evidence>